<evidence type="ECO:0000259" key="2">
    <source>
        <dbReference type="Pfam" id="PF20434"/>
    </source>
</evidence>
<dbReference type="InterPro" id="IPR049492">
    <property type="entry name" value="BD-FAE-like_dom"/>
</dbReference>
<keyword evidence="1" id="KW-0378">Hydrolase</keyword>
<dbReference type="InterPro" id="IPR050300">
    <property type="entry name" value="GDXG_lipolytic_enzyme"/>
</dbReference>
<protein>
    <recommendedName>
        <fullName evidence="2">BD-FAE-like domain-containing protein</fullName>
    </recommendedName>
</protein>
<accession>A0ABR3FMP3</accession>
<feature type="domain" description="BD-FAE-like" evidence="2">
    <location>
        <begin position="52"/>
        <end position="245"/>
    </location>
</feature>
<evidence type="ECO:0000313" key="4">
    <source>
        <dbReference type="Proteomes" id="UP001465976"/>
    </source>
</evidence>
<dbReference type="Proteomes" id="UP001465976">
    <property type="component" value="Unassembled WGS sequence"/>
</dbReference>
<gene>
    <name evidence="3" type="ORF">V5O48_005334</name>
</gene>
<dbReference type="EMBL" id="JBAHYK010000210">
    <property type="protein sequence ID" value="KAL0576635.1"/>
    <property type="molecule type" value="Genomic_DNA"/>
</dbReference>
<dbReference type="Gene3D" id="3.40.50.1820">
    <property type="entry name" value="alpha/beta hydrolase"/>
    <property type="match status" value="1"/>
</dbReference>
<name>A0ABR3FMP3_9AGAR</name>
<dbReference type="SUPFAM" id="SSF53474">
    <property type="entry name" value="alpha/beta-Hydrolases"/>
    <property type="match status" value="1"/>
</dbReference>
<dbReference type="PANTHER" id="PTHR48081">
    <property type="entry name" value="AB HYDROLASE SUPERFAMILY PROTEIN C4A8.06C"/>
    <property type="match status" value="1"/>
</dbReference>
<keyword evidence="4" id="KW-1185">Reference proteome</keyword>
<evidence type="ECO:0000313" key="3">
    <source>
        <dbReference type="EMBL" id="KAL0576635.1"/>
    </source>
</evidence>
<sequence length="304" mass="33246">MDQVSQLSAREIAQIILPTRDIFVPLLEKNRSQITGVSRRTLQYGPTERHQLDVYFPNNETGTTKSPILFFVYGGGFVSGAKSLDPPADLAYANVAAYFTAKGFITIIPDYQLMPNATFPTPARDVLNAVRFMMDHREYLEGGDQGSVFLMGHSAGAVNVVSILTHPELSREASGVNIKGVVLVSGPYDYDPEEAITASPEIVQKFYGGLEETKRNCPIGLLKAAPKETLEQLPPVALVEGEYDPDSFKVVAAAFQKALKGLTGQDAPRWIAPKHNHLSLSYALGTGQGEEWAQQAAEWMKSML</sequence>
<reference evidence="3 4" key="1">
    <citation type="submission" date="2024-02" db="EMBL/GenBank/DDBJ databases">
        <title>A draft genome for the cacao thread blight pathogen Marasmius crinis-equi.</title>
        <authorList>
            <person name="Cohen S.P."/>
            <person name="Baruah I.K."/>
            <person name="Amoako-Attah I."/>
            <person name="Bukari Y."/>
            <person name="Meinhardt L.W."/>
            <person name="Bailey B.A."/>
        </authorList>
    </citation>
    <scope>NUCLEOTIDE SEQUENCE [LARGE SCALE GENOMIC DNA]</scope>
    <source>
        <strain evidence="3 4">GH-76</strain>
    </source>
</reference>
<organism evidence="3 4">
    <name type="scientific">Marasmius crinis-equi</name>
    <dbReference type="NCBI Taxonomy" id="585013"/>
    <lineage>
        <taxon>Eukaryota</taxon>
        <taxon>Fungi</taxon>
        <taxon>Dikarya</taxon>
        <taxon>Basidiomycota</taxon>
        <taxon>Agaricomycotina</taxon>
        <taxon>Agaricomycetes</taxon>
        <taxon>Agaricomycetidae</taxon>
        <taxon>Agaricales</taxon>
        <taxon>Marasmiineae</taxon>
        <taxon>Marasmiaceae</taxon>
        <taxon>Marasmius</taxon>
    </lineage>
</organism>
<proteinExistence type="predicted"/>
<evidence type="ECO:0000256" key="1">
    <source>
        <dbReference type="ARBA" id="ARBA00022801"/>
    </source>
</evidence>
<dbReference type="InterPro" id="IPR029058">
    <property type="entry name" value="AB_hydrolase_fold"/>
</dbReference>
<dbReference type="Pfam" id="PF20434">
    <property type="entry name" value="BD-FAE"/>
    <property type="match status" value="1"/>
</dbReference>
<comment type="caution">
    <text evidence="3">The sequence shown here is derived from an EMBL/GenBank/DDBJ whole genome shotgun (WGS) entry which is preliminary data.</text>
</comment>